<name>A0A8J3Q548_9ACTN</name>
<evidence type="ECO:0000256" key="1">
    <source>
        <dbReference type="SAM" id="Phobius"/>
    </source>
</evidence>
<keyword evidence="1" id="KW-1133">Transmembrane helix</keyword>
<feature type="transmembrane region" description="Helical" evidence="1">
    <location>
        <begin position="682"/>
        <end position="712"/>
    </location>
</feature>
<protein>
    <recommendedName>
        <fullName evidence="4">FtsX-like permease family protein</fullName>
    </recommendedName>
</protein>
<dbReference type="AlphaFoldDB" id="A0A8J3Q548"/>
<feature type="transmembrane region" description="Helical" evidence="1">
    <location>
        <begin position="33"/>
        <end position="60"/>
    </location>
</feature>
<keyword evidence="3" id="KW-1185">Reference proteome</keyword>
<organism evidence="2 3">
    <name type="scientific">Rhizocola hellebori</name>
    <dbReference type="NCBI Taxonomy" id="1392758"/>
    <lineage>
        <taxon>Bacteria</taxon>
        <taxon>Bacillati</taxon>
        <taxon>Actinomycetota</taxon>
        <taxon>Actinomycetes</taxon>
        <taxon>Micromonosporales</taxon>
        <taxon>Micromonosporaceae</taxon>
        <taxon>Rhizocola</taxon>
    </lineage>
</organism>
<reference evidence="2" key="1">
    <citation type="submission" date="2021-01" db="EMBL/GenBank/DDBJ databases">
        <title>Whole genome shotgun sequence of Rhizocola hellebori NBRC 109834.</title>
        <authorList>
            <person name="Komaki H."/>
            <person name="Tamura T."/>
        </authorList>
    </citation>
    <scope>NUCLEOTIDE SEQUENCE</scope>
    <source>
        <strain evidence="2">NBRC 109834</strain>
    </source>
</reference>
<keyword evidence="1" id="KW-0472">Membrane</keyword>
<feature type="transmembrane region" description="Helical" evidence="1">
    <location>
        <begin position="386"/>
        <end position="411"/>
    </location>
</feature>
<comment type="caution">
    <text evidence="2">The sequence shown here is derived from an EMBL/GenBank/DDBJ whole genome shotgun (WGS) entry which is preliminary data.</text>
</comment>
<evidence type="ECO:0000313" key="3">
    <source>
        <dbReference type="Proteomes" id="UP000612899"/>
    </source>
</evidence>
<dbReference type="Proteomes" id="UP000612899">
    <property type="component" value="Unassembled WGS sequence"/>
</dbReference>
<dbReference type="EMBL" id="BONY01000008">
    <property type="protein sequence ID" value="GIH03502.1"/>
    <property type="molecule type" value="Genomic_DNA"/>
</dbReference>
<feature type="transmembrane region" description="Helical" evidence="1">
    <location>
        <begin position="355"/>
        <end position="374"/>
    </location>
</feature>
<keyword evidence="1" id="KW-0812">Transmembrane</keyword>
<accession>A0A8J3Q548</accession>
<feature type="transmembrane region" description="Helical" evidence="1">
    <location>
        <begin position="268"/>
        <end position="290"/>
    </location>
</feature>
<feature type="transmembrane region" description="Helical" evidence="1">
    <location>
        <begin position="310"/>
        <end position="334"/>
    </location>
</feature>
<feature type="transmembrane region" description="Helical" evidence="1">
    <location>
        <begin position="635"/>
        <end position="661"/>
    </location>
</feature>
<evidence type="ECO:0000313" key="2">
    <source>
        <dbReference type="EMBL" id="GIH03502.1"/>
    </source>
</evidence>
<gene>
    <name evidence="2" type="ORF">Rhe02_15690</name>
</gene>
<evidence type="ECO:0008006" key="4">
    <source>
        <dbReference type="Google" id="ProtNLM"/>
    </source>
</evidence>
<feature type="transmembrane region" description="Helical" evidence="1">
    <location>
        <begin position="432"/>
        <end position="457"/>
    </location>
</feature>
<feature type="transmembrane region" description="Helical" evidence="1">
    <location>
        <begin position="215"/>
        <end position="236"/>
    </location>
</feature>
<feature type="transmembrane region" description="Helical" evidence="1">
    <location>
        <begin position="732"/>
        <end position="753"/>
    </location>
</feature>
<sequence>MSKREARRPQFAEAITALWLGARLTRGVGLAGLFRVAMLAVATTIGCFLVMAALAVPVVVDAQYQRSVGRAVMHDDDGQTPIIVNDRSTLRLQEVRDSAGERPLTRIAVSGAGESGALPPGLPRFPAAGEIVASPELLRMLAADESMAKRFPQRVVGTIGPAGLVAPDELFAYIGVRDGLIEANQVAGFGDAMAIHSDAWAGASVIERVLKPERVLGYLFGLFLLAPLAVLIGVCARLSARVREQKLAAVRLLGVTQSQVQIANAVEVGTVTMLGALAGYLAFAVIGPQSTGWSVGRFRWYAEDLDVSPARAAVVVVCFTVFAMLVAASGTIPAMQKPLDVRRFGLRKTPSMWRALPLLVAVAALAYAATMGGVSSTTILAVGGGVLAMAVGVPVALPIVTHLLAALLELWQRGPIWIQLVAKRWRHNPGAAPRLVAGVVTTIFIAGIGLLAAGFAVQLQQPDLSPDGQPVTLVVSGHGLSPAEIEMLNGPGVTVTPLGMSMVTSGSASGLVVSARCEDLPALLGEVTGACVNGRFYRVVNTHPEWGDVTPRVQQWTLQDGTHLADPVDELHIRSDRSLANVLLIDTASGGEARDQLQVTFERKAYRDLAVRATLAAPAHQIVYPLGTTGGFDSAALLTVIACGAAIALAIGLLAFSIAAVDHQLAARRRNAGLTVLGVPRWLLQLVETAGLIATLVVGTAISALGLVLTTWALRRVSSLPVAVWDYAGVDVTAIVAGGLAILIAVTVIASRASTRLKSDLIRHE</sequence>
<proteinExistence type="predicted"/>
<dbReference type="RefSeq" id="WP_203907417.1">
    <property type="nucleotide sequence ID" value="NZ_BONY01000008.1"/>
</dbReference>